<evidence type="ECO:0000313" key="1">
    <source>
        <dbReference type="EMBL" id="ANH51623.1"/>
    </source>
</evidence>
<proteinExistence type="predicted"/>
<organism evidence="1 2">
    <name type="scientific">Erwinia phage vB_EamM_Simmy50</name>
    <dbReference type="NCBI Taxonomy" id="1815988"/>
    <lineage>
        <taxon>Viruses</taxon>
        <taxon>Duplodnaviria</taxon>
        <taxon>Heunggongvirae</taxon>
        <taxon>Uroviricota</taxon>
        <taxon>Caudoviricetes</taxon>
        <taxon>Chimalliviridae</taxon>
        <taxon>Agricanvirus</taxon>
        <taxon>Agricanvirus simmy50</taxon>
    </lineage>
</organism>
<protein>
    <submittedName>
        <fullName evidence="1">Uncharacterized protein</fullName>
    </submittedName>
</protein>
<sequence>MRFFKKLALKRCMAMLRDAKHDTFTAQESMNVLHVLDTVISTDGIIKYFDVRVSLSILMETQLPNAMAMLDLITEINKHIQKDLDATLPDHGTLFAEFRDLRVLSLYDWLSDSAGRVVDAPHFYQLFIDQLNQLITVIVNCEDQATQQYYLRRLQPLYNELLGTVYAALHCGMLSL</sequence>
<reference evidence="2" key="1">
    <citation type="submission" date="2016-03" db="EMBL/GenBank/DDBJ databases">
        <authorList>
            <person name="Sharma R."/>
            <person name="Simister A.R."/>
            <person name="Berg J.A."/>
            <person name="Jensen G.L."/>
            <person name="Keele B.R."/>
            <person name="Ward M.E.H."/>
            <person name="Breakwell D.P."/>
            <person name="Hope S."/>
            <person name="Grose J.H."/>
        </authorList>
    </citation>
    <scope>NUCLEOTIDE SEQUENCE [LARGE SCALE GENOMIC DNA]</scope>
</reference>
<keyword evidence="2" id="KW-1185">Reference proteome</keyword>
<accession>A0A173GDJ2</accession>
<gene>
    <name evidence="1" type="ORF">SIMMY50_161</name>
</gene>
<dbReference type="EMBL" id="KU886223">
    <property type="protein sequence ID" value="ANH51623.1"/>
    <property type="molecule type" value="Genomic_DNA"/>
</dbReference>
<name>A0A173GDJ2_9CAUD</name>
<dbReference type="Proteomes" id="UP000222975">
    <property type="component" value="Segment"/>
</dbReference>
<evidence type="ECO:0000313" key="2">
    <source>
        <dbReference type="Proteomes" id="UP000222975"/>
    </source>
</evidence>